<dbReference type="Proteomes" id="UP001190700">
    <property type="component" value="Unassembled WGS sequence"/>
</dbReference>
<proteinExistence type="predicted"/>
<gene>
    <name evidence="2" type="ORF">CYMTET_14737</name>
</gene>
<feature type="region of interest" description="Disordered" evidence="1">
    <location>
        <begin position="40"/>
        <end position="107"/>
    </location>
</feature>
<keyword evidence="3" id="KW-1185">Reference proteome</keyword>
<feature type="compositionally biased region" description="Basic and acidic residues" evidence="1">
    <location>
        <begin position="200"/>
        <end position="212"/>
    </location>
</feature>
<name>A0AAE0GG11_9CHLO</name>
<reference evidence="2 3" key="1">
    <citation type="journal article" date="2015" name="Genome Biol. Evol.">
        <title>Comparative Genomics of a Bacterivorous Green Alga Reveals Evolutionary Causalities and Consequences of Phago-Mixotrophic Mode of Nutrition.</title>
        <authorList>
            <person name="Burns J.A."/>
            <person name="Paasch A."/>
            <person name="Narechania A."/>
            <person name="Kim E."/>
        </authorList>
    </citation>
    <scope>NUCLEOTIDE SEQUENCE [LARGE SCALE GENOMIC DNA]</scope>
    <source>
        <strain evidence="2 3">PLY_AMNH</strain>
    </source>
</reference>
<accession>A0AAE0GG11</accession>
<organism evidence="2 3">
    <name type="scientific">Cymbomonas tetramitiformis</name>
    <dbReference type="NCBI Taxonomy" id="36881"/>
    <lineage>
        <taxon>Eukaryota</taxon>
        <taxon>Viridiplantae</taxon>
        <taxon>Chlorophyta</taxon>
        <taxon>Pyramimonadophyceae</taxon>
        <taxon>Pyramimonadales</taxon>
        <taxon>Pyramimonadaceae</taxon>
        <taxon>Cymbomonas</taxon>
    </lineage>
</organism>
<evidence type="ECO:0000313" key="2">
    <source>
        <dbReference type="EMBL" id="KAK3277245.1"/>
    </source>
</evidence>
<evidence type="ECO:0000256" key="1">
    <source>
        <dbReference type="SAM" id="MobiDB-lite"/>
    </source>
</evidence>
<feature type="compositionally biased region" description="Basic and acidic residues" evidence="1">
    <location>
        <begin position="130"/>
        <end position="146"/>
    </location>
</feature>
<sequence>MAPPIAPLSAVGIIKRHIKTPGEVFGFQVKHKVYLGTVTKRDKPRGTIEGTPAESEDLSDDSDPDDCEDSDTDADAGAAEKVVPVRRKRNAVETAEQKQARLDSEERKKTVTEAIYSSFVENKRAPSPTREFKHAKPSDLFHDPPDDIRPGLLKTLLSERPRNIEDCMLYVFDKLLPKSFWLKLSKNSLKYAAAKKAGEDVNAEKEPADRHPLYQGKGKQRPWDPKWVNPNGLLLFHQSLLVMVMNKRGAAMDHFSHDTLLRYSVWTSVVFS</sequence>
<feature type="region of interest" description="Disordered" evidence="1">
    <location>
        <begin position="200"/>
        <end position="222"/>
    </location>
</feature>
<evidence type="ECO:0000313" key="3">
    <source>
        <dbReference type="Proteomes" id="UP001190700"/>
    </source>
</evidence>
<dbReference type="EMBL" id="LGRX02006199">
    <property type="protein sequence ID" value="KAK3277245.1"/>
    <property type="molecule type" value="Genomic_DNA"/>
</dbReference>
<feature type="compositionally biased region" description="Acidic residues" evidence="1">
    <location>
        <begin position="54"/>
        <end position="74"/>
    </location>
</feature>
<comment type="caution">
    <text evidence="2">The sequence shown here is derived from an EMBL/GenBank/DDBJ whole genome shotgun (WGS) entry which is preliminary data.</text>
</comment>
<protein>
    <submittedName>
        <fullName evidence="2">Uncharacterized protein</fullName>
    </submittedName>
</protein>
<feature type="compositionally biased region" description="Basic and acidic residues" evidence="1">
    <location>
        <begin position="95"/>
        <end position="107"/>
    </location>
</feature>
<dbReference type="AlphaFoldDB" id="A0AAE0GG11"/>
<feature type="region of interest" description="Disordered" evidence="1">
    <location>
        <begin position="127"/>
        <end position="146"/>
    </location>
</feature>